<feature type="domain" description="Kinesin motor" evidence="3">
    <location>
        <begin position="6"/>
        <end position="282"/>
    </location>
</feature>
<evidence type="ECO:0000313" key="5">
    <source>
        <dbReference type="Proteomes" id="UP001177140"/>
    </source>
</evidence>
<protein>
    <recommendedName>
        <fullName evidence="3">Kinesin motor domain-containing protein</fullName>
    </recommendedName>
</protein>
<dbReference type="SUPFAM" id="SSF52540">
    <property type="entry name" value="P-loop containing nucleoside triphosphate hydrolases"/>
    <property type="match status" value="1"/>
</dbReference>
<dbReference type="PANTHER" id="PTHR47969:SF6">
    <property type="entry name" value="KINESIN-LIKE PROTEIN KIN-4C"/>
    <property type="match status" value="1"/>
</dbReference>
<evidence type="ECO:0000256" key="2">
    <source>
        <dbReference type="PROSITE-ProRule" id="PRU00283"/>
    </source>
</evidence>
<dbReference type="SMART" id="SM00129">
    <property type="entry name" value="KISc"/>
    <property type="match status" value="1"/>
</dbReference>
<keyword evidence="5" id="KW-1185">Reference proteome</keyword>
<dbReference type="GO" id="GO:0007052">
    <property type="term" value="P:mitotic spindle organization"/>
    <property type="evidence" value="ECO:0007669"/>
    <property type="project" value="TreeGrafter"/>
</dbReference>
<dbReference type="GO" id="GO:0003777">
    <property type="term" value="F:microtubule motor activity"/>
    <property type="evidence" value="ECO:0007669"/>
    <property type="project" value="InterPro"/>
</dbReference>
<evidence type="ECO:0000256" key="1">
    <source>
        <dbReference type="ARBA" id="ARBA00023175"/>
    </source>
</evidence>
<dbReference type="PRINTS" id="PR00380">
    <property type="entry name" value="KINESINHEAVY"/>
</dbReference>
<reference evidence="4" key="1">
    <citation type="submission" date="2022-03" db="EMBL/GenBank/DDBJ databases">
        <title>A functionally conserved STORR gene fusion in Papaver species that diverged 16.8 million years ago.</title>
        <authorList>
            <person name="Catania T."/>
        </authorList>
    </citation>
    <scope>NUCLEOTIDE SEQUENCE</scope>
    <source>
        <strain evidence="4">S-191538</strain>
    </source>
</reference>
<keyword evidence="2" id="KW-0547">Nucleotide-binding</keyword>
<organism evidence="4 5">
    <name type="scientific">Papaver nudicaule</name>
    <name type="common">Iceland poppy</name>
    <dbReference type="NCBI Taxonomy" id="74823"/>
    <lineage>
        <taxon>Eukaryota</taxon>
        <taxon>Viridiplantae</taxon>
        <taxon>Streptophyta</taxon>
        <taxon>Embryophyta</taxon>
        <taxon>Tracheophyta</taxon>
        <taxon>Spermatophyta</taxon>
        <taxon>Magnoliopsida</taxon>
        <taxon>Ranunculales</taxon>
        <taxon>Papaveraceae</taxon>
        <taxon>Papaveroideae</taxon>
        <taxon>Papaver</taxon>
    </lineage>
</organism>
<dbReference type="InterPro" id="IPR036961">
    <property type="entry name" value="Kinesin_motor_dom_sf"/>
</dbReference>
<dbReference type="Proteomes" id="UP001177140">
    <property type="component" value="Unassembled WGS sequence"/>
</dbReference>
<dbReference type="GO" id="GO:0007018">
    <property type="term" value="P:microtubule-based movement"/>
    <property type="evidence" value="ECO:0007669"/>
    <property type="project" value="InterPro"/>
</dbReference>
<comment type="similarity">
    <text evidence="2">Belongs to the TRAFAC class myosin-kinesin ATPase superfamily. Kinesin family.</text>
</comment>
<dbReference type="PANTHER" id="PTHR47969">
    <property type="entry name" value="CHROMOSOME-ASSOCIATED KINESIN KIF4A-RELATED"/>
    <property type="match status" value="1"/>
</dbReference>
<accession>A0AA42AZ34</accession>
<dbReference type="GO" id="GO:0005875">
    <property type="term" value="C:microtubule associated complex"/>
    <property type="evidence" value="ECO:0007669"/>
    <property type="project" value="TreeGrafter"/>
</dbReference>
<feature type="non-terminal residue" evidence="4">
    <location>
        <position position="1"/>
    </location>
</feature>
<proteinExistence type="inferred from homology"/>
<keyword evidence="2" id="KW-0067">ATP-binding</keyword>
<dbReference type="AlphaFoldDB" id="A0AA42AZ34"/>
<dbReference type="InterPro" id="IPR001752">
    <property type="entry name" value="Kinesin_motor_dom"/>
</dbReference>
<keyword evidence="1 2" id="KW-0505">Motor protein</keyword>
<sequence length="282" mass="30651">METTDCVRVAVNVRPLIYSEVLLGCTDCVNFIPGEPQVQIRRHSFTFDYVYGSKASTSSTIYNDCVAPLVDVVLHGYNATVLAYGQTGSGKTYTMGSNYTGDESSCGIIPQVMNSIFSKIDEKKEATEFLIRVSFIEIFKEQVFDLLAPSRNPIQIRETANGGITLAGVTEPEVRTEQEMASFLSRGSLARATASTNMNSQSSRSHAIFTISMEQKRTGDDILSAKLHLVDLAASEGAKKTGADGLRLKEGIHINRGLLALGNVISALGDEKKRKEGGHVPY</sequence>
<gene>
    <name evidence="4" type="ORF">MKW94_017561</name>
</gene>
<evidence type="ECO:0000259" key="3">
    <source>
        <dbReference type="PROSITE" id="PS50067"/>
    </source>
</evidence>
<dbReference type="EMBL" id="JAJJMA010266800">
    <property type="protein sequence ID" value="MCL7045179.1"/>
    <property type="molecule type" value="Genomic_DNA"/>
</dbReference>
<name>A0AA42AZ34_PAPNU</name>
<dbReference type="Pfam" id="PF00225">
    <property type="entry name" value="Kinesin"/>
    <property type="match status" value="1"/>
</dbReference>
<feature type="binding site" evidence="2">
    <location>
        <begin position="85"/>
        <end position="92"/>
    </location>
    <ligand>
        <name>ATP</name>
        <dbReference type="ChEBI" id="CHEBI:30616"/>
    </ligand>
</feature>
<evidence type="ECO:0000313" key="4">
    <source>
        <dbReference type="EMBL" id="MCL7045179.1"/>
    </source>
</evidence>
<dbReference type="InterPro" id="IPR027640">
    <property type="entry name" value="Kinesin-like_fam"/>
</dbReference>
<dbReference type="GO" id="GO:0051231">
    <property type="term" value="P:spindle elongation"/>
    <property type="evidence" value="ECO:0007669"/>
    <property type="project" value="TreeGrafter"/>
</dbReference>
<comment type="caution">
    <text evidence="4">The sequence shown here is derived from an EMBL/GenBank/DDBJ whole genome shotgun (WGS) entry which is preliminary data.</text>
</comment>
<dbReference type="GO" id="GO:0005524">
    <property type="term" value="F:ATP binding"/>
    <property type="evidence" value="ECO:0007669"/>
    <property type="project" value="UniProtKB-UniRule"/>
</dbReference>
<dbReference type="PROSITE" id="PS50067">
    <property type="entry name" value="KINESIN_MOTOR_2"/>
    <property type="match status" value="1"/>
</dbReference>
<dbReference type="Gene3D" id="3.40.850.10">
    <property type="entry name" value="Kinesin motor domain"/>
    <property type="match status" value="1"/>
</dbReference>
<dbReference type="GO" id="GO:0008017">
    <property type="term" value="F:microtubule binding"/>
    <property type="evidence" value="ECO:0007669"/>
    <property type="project" value="InterPro"/>
</dbReference>
<dbReference type="InterPro" id="IPR027417">
    <property type="entry name" value="P-loop_NTPase"/>
</dbReference>